<evidence type="ECO:0000313" key="1">
    <source>
        <dbReference type="EMBL" id="CAB0001408.1"/>
    </source>
</evidence>
<reference evidence="1 2" key="1">
    <citation type="submission" date="2020-02" db="EMBL/GenBank/DDBJ databases">
        <authorList>
            <person name="Ferguson B K."/>
        </authorList>
    </citation>
    <scope>NUCLEOTIDE SEQUENCE [LARGE SCALE GENOMIC DNA]</scope>
</reference>
<proteinExistence type="predicted"/>
<dbReference type="Proteomes" id="UP000479000">
    <property type="component" value="Unassembled WGS sequence"/>
</dbReference>
<accession>A0A6H5GEJ8</accession>
<keyword evidence="2" id="KW-1185">Reference proteome</keyword>
<gene>
    <name evidence="1" type="ORF">NTEN_LOCUS7195</name>
</gene>
<organism evidence="1 2">
    <name type="scientific">Nesidiocoris tenuis</name>
    <dbReference type="NCBI Taxonomy" id="355587"/>
    <lineage>
        <taxon>Eukaryota</taxon>
        <taxon>Metazoa</taxon>
        <taxon>Ecdysozoa</taxon>
        <taxon>Arthropoda</taxon>
        <taxon>Hexapoda</taxon>
        <taxon>Insecta</taxon>
        <taxon>Pterygota</taxon>
        <taxon>Neoptera</taxon>
        <taxon>Paraneoptera</taxon>
        <taxon>Hemiptera</taxon>
        <taxon>Heteroptera</taxon>
        <taxon>Panheteroptera</taxon>
        <taxon>Cimicomorpha</taxon>
        <taxon>Miridae</taxon>
        <taxon>Dicyphina</taxon>
        <taxon>Nesidiocoris</taxon>
    </lineage>
</organism>
<dbReference type="EMBL" id="CADCXU010010659">
    <property type="protein sequence ID" value="CAB0001408.1"/>
    <property type="molecule type" value="Genomic_DNA"/>
</dbReference>
<evidence type="ECO:0000313" key="2">
    <source>
        <dbReference type="Proteomes" id="UP000479000"/>
    </source>
</evidence>
<protein>
    <submittedName>
        <fullName evidence="1">Uncharacterized protein</fullName>
    </submittedName>
</protein>
<feature type="non-terminal residue" evidence="1">
    <location>
        <position position="59"/>
    </location>
</feature>
<dbReference type="AlphaFoldDB" id="A0A6H5GEJ8"/>
<sequence length="59" mass="6610">MKVNQIFEEAGRRGLRVVVGPGSWSSPVLHIRWFGSFGCMSFASLPQEQSSTFNPIPRE</sequence>
<name>A0A6H5GEJ8_9HEMI</name>